<feature type="transmembrane region" description="Helical" evidence="6">
    <location>
        <begin position="657"/>
        <end position="676"/>
    </location>
</feature>
<feature type="transmembrane region" description="Helical" evidence="6">
    <location>
        <begin position="453"/>
        <end position="471"/>
    </location>
</feature>
<evidence type="ECO:0008006" key="12">
    <source>
        <dbReference type="Google" id="ProtNLM"/>
    </source>
</evidence>
<keyword evidence="2 6" id="KW-0812">Transmembrane</keyword>
<feature type="transmembrane region" description="Helical" evidence="6">
    <location>
        <begin position="2057"/>
        <end position="2080"/>
    </location>
</feature>
<feature type="transmembrane region" description="Helical" evidence="6">
    <location>
        <begin position="1763"/>
        <end position="1782"/>
    </location>
</feature>
<feature type="domain" description="NFD4 C-terminal" evidence="9">
    <location>
        <begin position="2240"/>
        <end position="2445"/>
    </location>
</feature>
<dbReference type="PANTHER" id="PTHR21576">
    <property type="entry name" value="UNCHARACTERIZED NODULIN-LIKE PROTEIN"/>
    <property type="match status" value="1"/>
</dbReference>
<feature type="domain" description="Nodulin-like" evidence="7">
    <location>
        <begin position="136"/>
        <end position="381"/>
    </location>
</feature>
<feature type="transmembrane region" description="Helical" evidence="6">
    <location>
        <begin position="1402"/>
        <end position="1427"/>
    </location>
</feature>
<dbReference type="Gene3D" id="1.20.1250.20">
    <property type="entry name" value="MFS general substrate transporter like domains"/>
    <property type="match status" value="6"/>
</dbReference>
<dbReference type="InterPro" id="IPR019007">
    <property type="entry name" value="Wbp11/ELF5/Saf1_N"/>
</dbReference>
<dbReference type="CDD" id="cd17354">
    <property type="entry name" value="MFS_Mch1p_like"/>
    <property type="match status" value="2"/>
</dbReference>
<feature type="domain" description="Nodulin-like" evidence="7">
    <location>
        <begin position="2459"/>
        <end position="2714"/>
    </location>
</feature>
<feature type="transmembrane region" description="Helical" evidence="6">
    <location>
        <begin position="65"/>
        <end position="85"/>
    </location>
</feature>
<keyword evidence="3 6" id="KW-1133">Transmembrane helix</keyword>
<feature type="transmembrane region" description="Helical" evidence="6">
    <location>
        <begin position="2929"/>
        <end position="2952"/>
    </location>
</feature>
<feature type="transmembrane region" description="Helical" evidence="6">
    <location>
        <begin position="2248"/>
        <end position="2267"/>
    </location>
</feature>
<feature type="compositionally biased region" description="Pro residues" evidence="5">
    <location>
        <begin position="3187"/>
        <end position="3199"/>
    </location>
</feature>
<feature type="compositionally biased region" description="Low complexity" evidence="5">
    <location>
        <begin position="3115"/>
        <end position="3128"/>
    </location>
</feature>
<dbReference type="GO" id="GO:0016020">
    <property type="term" value="C:membrane"/>
    <property type="evidence" value="ECO:0007669"/>
    <property type="project" value="UniProtKB-SubCell"/>
</dbReference>
<feature type="domain" description="Nodulin-like" evidence="7">
    <location>
        <begin position="1934"/>
        <end position="2176"/>
    </location>
</feature>
<sequence length="3506" mass="384463">EFFGFLQGYYGLGGAILIQLYQIAWKGNPANFILLLVLLPTSVCLSFMTLVNYDNTGAKDDKKHLNAISRVALITAAYLKIIILLQNIAHSSSFLQTLLITERDYQSNATSVVDSADYELNVEGLIFQEMEMMNTKWIATVASIWIQTCSGAYTFGIYSPVLKSSQGYDQSTLDLISVFKEVGGNAGVLAGVLYAFVTTGNSRRRLGCFSGPWVVIFAGAVQWFVGFFMMWASVVGLIPRLPVPVMCLFIAIAYHGQVFCNTTNLVSGVHNFRDYGGSILGILKLYQIAWKGNPANFILLLALLPTSVWLSFMTLVRNYDKTGAEDDKKHLNAISTVALITAAYLMIIILLENIFTLPSLARIISFAFLMLLVVSPLLIVIRAHKKDSSSSSRTLLITERDHQSDATRVVDSADYVKLPSEEGQSTGATIDDERYLSDEETTNIWQIFRSGNFWLLFVAMFCGSGTVTAVMDNLSQIGESLGYTAAEINSMISLMSIWNFLGRMGAGVVSDMFLHRYGWTRPIFMVATLAILVIGQVVIVIDFPKSLFLGSVLVGICDGSLWLLMTIMTSELFSLRHMGTMFNTISIASPVGSYIFSVKIVGYFYDMVADSETHVCLGTRCFNLSLLIMASVTSCGALVALALFFRTRNFYRQSHGNPANFILLLALLPTAVWLSLMTLVRNYDNTSTKLDDKKHLNAISAVALITAAYLTIIILLDNIFTLPSSARIISFAFLMLLVMSPLVIVLRAHKKDSSTFSQTLLITERDYQSNATSVVDSADYVKLQGEEGESTGTAIDDERYLSDEENMNIWQAFRRGNFWLLSIAMFCGLGPVSAVMDNLSQIGESLGYTTPEINSMISLMSIWNFLGRIGAGFVSDMFLHRYGWTRPIFIVVILAVLVIGQVVIVIDFSKSLFLGSVLVGICDGSLWLLMTIITSELFGLRHMGTIFNTISISAPVGSYIFSVKIVGYFYDMVADSETHVMEIMNTRWIATVAGIWMQACSGAYTFGIYSPVLKSSQGYDQSTLDLVSVFKDIGSCTAVLGGVLYTFVTTGESRRRLGCFSGPWVVIFAGAVQYFAGFFMMWASVVGLIPRLPVPGYYGLGGAILIQLYQIAWKGDPATYILLLALLPTAVWLSLMTLVRNYDNTSRKEDKKHLNAISAVALITAAYLMIIILLESIFSMSSLARIISFAFLMLLLVYPLGIVIRAHKEDSSSFSKTLLITERDYQSNATSVVDSADYEKLPSEEGQSAGATFDDERYLSDEETMNIWQALRSGNFWLLFSAMFCAFGTVVAVMDNLSQIGESLGYTAAEINSMISLMSTWNFLGRIGAGVVSDMCMHRYGWTRPIFVVVTLAILLIGQIVVINFPKSLFLGSALVGICDGSMWLLMTIITSELFGLQHMGTIFNTIAIASPVGSYIFSVKIVGYFYDMVADSETHVCLGTRCFMSSLLIMASVTSCGALLALALFSRTRRFYQQTIQNTKWMATFAGIWIQTWSGAYTFGIYSPILKSSQGYDQSTLDFVAVFKDIGGSVGILSGFLYAFVTTGRNGLGCFGGPWVVIFAGAVQWFVGFFMTWASVVGLIPRLPVPMMCLFTWVAFHGQNFCNTSNLVTGAHNFRDYRGSILGIMKGYYGLGGAIVIQFYQTAWKGDPFYFLPWCQRAHKEDSYILLETIEGDYIQGNDSIEPEDYEKLPSGEGLLMGDSVDDQRDLSVEESMNVLQALGSGNFWLLFVAIFCGLGNVGSLIDNFSQIGESFGYTKVEINSFISLMSIWTFLGRIGAGFGSDMFLHRFGWPRPLFLVVTLAMLVVGQIAIAIDFPKSLFLASVIVGTCDGSLWLLMTIISSEIFGLQHMGTIYNTIAISFPVGSYLFSVKVVGYFYDMVADRETHTCLGTHCFMFSLLVMASVASFGALVALALFFRTRRDHQQGREETWSGAYTFGIYSPILKSSQGYDQSTLNLVSVFKHIGGSVGILGGLLYSFVTTGNSRGRFGCFSGPWVVIFAGAVQWFVGLFMMWVSVVGLIPRLPVPVMCFLIWMAHHGQAFCNTSNLVTGVHNFRDYGGTILGIMKGYYGLGGAILIQFYQMKWEGDPATSILLLALLPTTIWLSFMTLVRNYDTSRKDDKKHLNAISTVSLITAAYLTVIIVLENIFTLSSWDSWARIISCAFLLLLVISPLGIVIRAHKEDSCSLLQISLIKERGNEVNACTAGDPADYEKLPSEEGKSKGNILNDESYLPEEESMNILQALRNGNFWLLFVAMFCGFGSGYAVIDNFSQIGESLGYTTTEINSMISLMNIWTFLGRIGAGFTSDMFLHRFGWARPLFIVVIFAMLVIGLIVIAIGFPKSLLLGSVLVGLCDGSLWLLMTIITSEIFGLQHMATLYNTIAISSPVGTYIFSVKIVGYFYDMVADSETHTCLGTRCFMLSLLIMASVASFGALIALVLYFRTRREINREMNKLKLNTKWFSTVASIWIQCTSGSLYTFSIYSPTLKSTQAYDQSTLDTVSVFKDIGANCGVLSGVLYTRATSDHHHRYRILGPWVVLLAGAIQCFTGYFLMWATVSGLFPRPPVAVMCLFMFVAAHAQSFFNTANVVTSVKNFPNYSGTAVGIMKGFLGLSGAILIQVYQTIFSDKPKSFLLMLALLPTFNTLLLMWVVRIHSSKEGNEKKYLDYFSLVALVLAIYLMVIIILEHLLSFQYQVRFTSFVLLMVLLVSPLLIAIKARRDCSSSLVSENERLLDEPKMPERHDYVGGHEDLNLLQAVSTLDFWILFLAMACGMGSGLATVNNMSQVGGSLGYQSFETNTLVSLWSIWNFLGRFGAGYISDYFLHARGWARPLFMVITLAGMSIGYVVIASGFPGALYLGSVLVGVCYGSQWSLMPTIASEIFGVRHMGTIFNTITIASPVGSYIFSVRVVGYIYDKQASGGHTCTGAHCFLLSFLIMASATLLGSLAAFGLFLRTKAFYNQKMKTTKGGKVMNPTDAYRKELRKKELKRNKKERKKVREVGILKKDPEVIREQIEKLEMMKSDGALDKARKHRKRQLEDTLNLVLKKRREYEDKMKEKGETPVMFRRTSAEEEERAKHPRPEDSVYYHPTLNPLGAPPPGKPPMYKSSIGPRIPLSGASSSTAASSSGTENDDPASAIAPLPPPPPLPLPESGDLASVSASGVPASLPLPPPPPMPPNPPASGLGVSLPPPPPPPGPPPKDQVASHTPLPPPPPLQQPSQPPPPGTINSEEKNLSALPDEPSYKETIQASASLPPPPPPPGMLLKPSSSQPEGAASDADANNSLATKDNLNMVPLPPPPRLQAPVPGSTLVPTAQPDVLPPGISRFPPPPPPPNMRPPIPSPGLPGQVAPPGVMVPLVPRPPYPLPPGPPPMMRPPLPPGPPPTFQEDAMNRPPVPQKPSYVKSAASTVVKRPLAQHTPELTAMVPASVRVRREAALPKPKSKAVLATTAAATTGAAAPTTVKPELANSSSAAKTQSIDDSYMAFLEDMKALGALDRGPSAVSVMRY</sequence>
<evidence type="ECO:0000256" key="3">
    <source>
        <dbReference type="ARBA" id="ARBA00022989"/>
    </source>
</evidence>
<feature type="domain" description="Nodulin-like" evidence="7">
    <location>
        <begin position="654"/>
        <end position="745"/>
    </location>
</feature>
<dbReference type="PANTHER" id="PTHR21576:SF133">
    <property type="entry name" value="NODULIN-LIKE DOMAIN-CONTAINING PROTEIN"/>
    <property type="match status" value="1"/>
</dbReference>
<keyword evidence="11" id="KW-1185">Reference proteome</keyword>
<feature type="transmembrane region" description="Helical" evidence="6">
    <location>
        <begin position="2696"/>
        <end position="2714"/>
    </location>
</feature>
<feature type="transmembrane region" description="Helical" evidence="6">
    <location>
        <begin position="1523"/>
        <end position="1542"/>
    </location>
</feature>
<feature type="transmembrane region" description="Helical" evidence="6">
    <location>
        <begin position="1852"/>
        <end position="1877"/>
    </location>
</feature>
<feature type="transmembrane region" description="Helical" evidence="6">
    <location>
        <begin position="2889"/>
        <end position="2909"/>
    </location>
</feature>
<feature type="domain" description="Wbp11/ELF5/Saf1 N-terminal" evidence="8">
    <location>
        <begin position="2968"/>
        <end position="3044"/>
    </location>
</feature>
<feature type="transmembrane region" description="Helical" evidence="6">
    <location>
        <begin position="1447"/>
        <end position="1466"/>
    </location>
</feature>
<feature type="transmembrane region" description="Helical" evidence="6">
    <location>
        <begin position="2565"/>
        <end position="2585"/>
    </location>
</feature>
<feature type="transmembrane region" description="Helical" evidence="6">
    <location>
        <begin position="547"/>
        <end position="568"/>
    </location>
</feature>
<feature type="transmembrane region" description="Helical" evidence="6">
    <location>
        <begin position="912"/>
        <end position="933"/>
    </location>
</feature>
<feature type="compositionally biased region" description="Pro residues" evidence="5">
    <location>
        <begin position="3139"/>
        <end position="3148"/>
    </location>
</feature>
<dbReference type="SUPFAM" id="SSF103473">
    <property type="entry name" value="MFS general substrate transporter"/>
    <property type="match status" value="7"/>
</dbReference>
<feature type="non-terminal residue" evidence="10">
    <location>
        <position position="1"/>
    </location>
</feature>
<evidence type="ECO:0000256" key="4">
    <source>
        <dbReference type="ARBA" id="ARBA00023136"/>
    </source>
</evidence>
<feature type="domain" description="Nodulin-like" evidence="7">
    <location>
        <begin position="1096"/>
        <end position="1204"/>
    </location>
</feature>
<feature type="region of interest" description="Disordered" evidence="5">
    <location>
        <begin position="3051"/>
        <end position="3403"/>
    </location>
</feature>
<feature type="transmembrane region" description="Helical" evidence="6">
    <location>
        <begin position="2343"/>
        <end position="2364"/>
    </location>
</feature>
<feature type="transmembrane region" description="Helical" evidence="6">
    <location>
        <begin position="2376"/>
        <end position="2398"/>
    </location>
</feature>
<feature type="domain" description="Nodulin-like" evidence="7">
    <location>
        <begin position="1481"/>
        <end position="1645"/>
    </location>
</feature>
<feature type="transmembrane region" description="Helical" evidence="6">
    <location>
        <begin position="209"/>
        <end position="231"/>
    </location>
</feature>
<dbReference type="InterPro" id="IPR010658">
    <property type="entry name" value="Nodulin-like"/>
</dbReference>
<feature type="transmembrane region" description="Helical" evidence="6">
    <location>
        <begin position="2156"/>
        <end position="2177"/>
    </location>
</feature>
<feature type="transmembrane region" description="Helical" evidence="6">
    <location>
        <begin position="1724"/>
        <end position="1743"/>
    </location>
</feature>
<feature type="transmembrane region" description="Helical" evidence="6">
    <location>
        <begin position="1345"/>
        <end position="1363"/>
    </location>
</feature>
<feature type="domain" description="NFD4 C-terminal" evidence="9">
    <location>
        <begin position="446"/>
        <end position="651"/>
    </location>
</feature>
<feature type="domain" description="NFD4 C-terminal" evidence="9">
    <location>
        <begin position="809"/>
        <end position="966"/>
    </location>
</feature>
<feature type="transmembrane region" description="Helical" evidence="6">
    <location>
        <begin position="2019"/>
        <end position="2036"/>
    </location>
</feature>
<reference evidence="10" key="1">
    <citation type="submission" date="2022-02" db="EMBL/GenBank/DDBJ databases">
        <authorList>
            <person name="Henning P.M."/>
            <person name="McCubbin A.G."/>
            <person name="Shore J.S."/>
        </authorList>
    </citation>
    <scope>NUCLEOTIDE SEQUENCE</scope>
    <source>
        <strain evidence="10">F60SS</strain>
        <tissue evidence="10">Leaves</tissue>
    </source>
</reference>
<evidence type="ECO:0000256" key="2">
    <source>
        <dbReference type="ARBA" id="ARBA00022692"/>
    </source>
</evidence>
<feature type="transmembrane region" description="Helical" evidence="6">
    <location>
        <begin position="2287"/>
        <end position="2306"/>
    </location>
</feature>
<feature type="transmembrane region" description="Helical" evidence="6">
    <location>
        <begin position="2597"/>
        <end position="2619"/>
    </location>
</feature>
<feature type="transmembrane region" description="Helical" evidence="6">
    <location>
        <begin position="1154"/>
        <end position="1174"/>
    </location>
</feature>
<feature type="transmembrane region" description="Helical" evidence="6">
    <location>
        <begin position="2854"/>
        <end position="2877"/>
    </location>
</feature>
<feature type="transmembrane region" description="Helical" evidence="6">
    <location>
        <begin position="2631"/>
        <end position="2651"/>
    </location>
</feature>
<feature type="compositionally biased region" description="Basic and acidic residues" evidence="5">
    <location>
        <begin position="3067"/>
        <end position="3084"/>
    </location>
</feature>
<feature type="transmembrane region" description="Helical" evidence="6">
    <location>
        <begin position="137"/>
        <end position="158"/>
    </location>
</feature>
<feature type="transmembrane region" description="Helical" evidence="6">
    <location>
        <begin position="1119"/>
        <end position="1142"/>
    </location>
</feature>
<feature type="domain" description="NFD4 C-terminal" evidence="9">
    <location>
        <begin position="1712"/>
        <end position="1921"/>
    </location>
</feature>
<dbReference type="OrthoDB" id="410267at2759"/>
<feature type="transmembrane region" description="Helical" evidence="6">
    <location>
        <begin position="1186"/>
        <end position="1206"/>
    </location>
</feature>
<feature type="domain" description="NFD4 C-terminal" evidence="9">
    <location>
        <begin position="1268"/>
        <end position="1473"/>
    </location>
</feature>
<organism evidence="10 11">
    <name type="scientific">Turnera subulata</name>
    <dbReference type="NCBI Taxonomy" id="218843"/>
    <lineage>
        <taxon>Eukaryota</taxon>
        <taxon>Viridiplantae</taxon>
        <taxon>Streptophyta</taxon>
        <taxon>Embryophyta</taxon>
        <taxon>Tracheophyta</taxon>
        <taxon>Spermatophyta</taxon>
        <taxon>Magnoliopsida</taxon>
        <taxon>eudicotyledons</taxon>
        <taxon>Gunneridae</taxon>
        <taxon>Pentapetalae</taxon>
        <taxon>rosids</taxon>
        <taxon>fabids</taxon>
        <taxon>Malpighiales</taxon>
        <taxon>Passifloraceae</taxon>
        <taxon>Turnera</taxon>
    </lineage>
</organism>
<dbReference type="GO" id="GO:0006396">
    <property type="term" value="P:RNA processing"/>
    <property type="evidence" value="ECO:0007669"/>
    <property type="project" value="InterPro"/>
</dbReference>
<dbReference type="Proteomes" id="UP001141552">
    <property type="component" value="Unassembled WGS sequence"/>
</dbReference>
<feature type="compositionally biased region" description="Pro residues" evidence="5">
    <location>
        <begin position="3207"/>
        <end position="3224"/>
    </location>
</feature>
<evidence type="ECO:0000313" key="11">
    <source>
        <dbReference type="Proteomes" id="UP001141552"/>
    </source>
</evidence>
<feature type="transmembrane region" description="Helical" evidence="6">
    <location>
        <begin position="696"/>
        <end position="716"/>
    </location>
</feature>
<evidence type="ECO:0000259" key="8">
    <source>
        <dbReference type="Pfam" id="PF09429"/>
    </source>
</evidence>
<evidence type="ECO:0000256" key="6">
    <source>
        <dbReference type="SAM" id="Phobius"/>
    </source>
</evidence>
<feature type="transmembrane region" description="Helical" evidence="6">
    <location>
        <begin position="988"/>
        <end position="1009"/>
    </location>
</feature>
<feature type="transmembrane region" description="Helical" evidence="6">
    <location>
        <begin position="178"/>
        <end position="197"/>
    </location>
</feature>
<feature type="transmembrane region" description="Helical" evidence="6">
    <location>
        <begin position="945"/>
        <end position="968"/>
    </location>
</feature>
<feature type="transmembrane region" description="Helical" evidence="6">
    <location>
        <begin position="2531"/>
        <end position="2553"/>
    </location>
</feature>
<feature type="compositionally biased region" description="Low complexity" evidence="5">
    <location>
        <begin position="3261"/>
        <end position="3282"/>
    </location>
</feature>
<feature type="transmembrane region" description="Helical" evidence="6">
    <location>
        <begin position="1889"/>
        <end position="1917"/>
    </location>
</feature>
<feature type="domain" description="Nodulin-like" evidence="7">
    <location>
        <begin position="987"/>
        <end position="1094"/>
    </location>
</feature>
<feature type="transmembrane region" description="Helical" evidence="6">
    <location>
        <begin position="1995"/>
        <end position="2013"/>
    </location>
</feature>
<feature type="compositionally biased region" description="Pro residues" evidence="5">
    <location>
        <begin position="3166"/>
        <end position="3179"/>
    </location>
</feature>
<dbReference type="Pfam" id="PF23262">
    <property type="entry name" value="NFD4_C"/>
    <property type="match status" value="6"/>
</dbReference>
<evidence type="ECO:0000259" key="7">
    <source>
        <dbReference type="Pfam" id="PF06813"/>
    </source>
</evidence>
<accession>A0A9Q0GNB2</accession>
<dbReference type="Pfam" id="PF09429">
    <property type="entry name" value="Wbp11"/>
    <property type="match status" value="1"/>
</dbReference>
<evidence type="ECO:0000256" key="1">
    <source>
        <dbReference type="ARBA" id="ARBA00004141"/>
    </source>
</evidence>
<proteinExistence type="predicted"/>
<feature type="transmembrane region" description="Helical" evidence="6">
    <location>
        <begin position="887"/>
        <end position="906"/>
    </location>
</feature>
<feature type="transmembrane region" description="Helical" evidence="6">
    <location>
        <begin position="522"/>
        <end position="541"/>
    </location>
</feature>
<feature type="transmembrane region" description="Helical" evidence="6">
    <location>
        <begin position="1314"/>
        <end position="1333"/>
    </location>
</feature>
<feature type="transmembrane region" description="Helical" evidence="6">
    <location>
        <begin position="1794"/>
        <end position="1813"/>
    </location>
</feature>
<feature type="transmembrane region" description="Helical" evidence="6">
    <location>
        <begin position="2124"/>
        <end position="2144"/>
    </location>
</feature>
<evidence type="ECO:0000259" key="9">
    <source>
        <dbReference type="Pfam" id="PF23262"/>
    </source>
</evidence>
<dbReference type="Pfam" id="PF06813">
    <property type="entry name" value="Nodulin-like"/>
    <property type="match status" value="8"/>
</dbReference>
<feature type="transmembrane region" description="Helical" evidence="6">
    <location>
        <begin position="1574"/>
        <end position="1597"/>
    </location>
</feature>
<feature type="transmembrane region" description="Helical" evidence="6">
    <location>
        <begin position="2318"/>
        <end position="2337"/>
    </location>
</feature>
<feature type="transmembrane region" description="Helical" evidence="6">
    <location>
        <begin position="624"/>
        <end position="645"/>
    </location>
</feature>
<feature type="compositionally biased region" description="Pro residues" evidence="5">
    <location>
        <begin position="3325"/>
        <end position="3342"/>
    </location>
</feature>
<feature type="transmembrane region" description="Helical" evidence="6">
    <location>
        <begin position="2092"/>
        <end position="2112"/>
    </location>
</feature>
<feature type="transmembrane region" description="Helical" evidence="6">
    <location>
        <begin position="32"/>
        <end position="53"/>
    </location>
</feature>
<gene>
    <name evidence="10" type="ORF">Tsubulata_006676</name>
</gene>
<feature type="transmembrane region" description="Helical" evidence="6">
    <location>
        <begin position="728"/>
        <end position="746"/>
    </location>
</feature>
<comment type="subcellular location">
    <subcellularLocation>
        <location evidence="1">Membrane</location>
        <topology evidence="1">Multi-pass membrane protein</topology>
    </subcellularLocation>
</comment>
<feature type="transmembrane region" description="Helical" evidence="6">
    <location>
        <begin position="1029"/>
        <end position="1048"/>
    </location>
</feature>
<evidence type="ECO:0000313" key="10">
    <source>
        <dbReference type="EMBL" id="KAJ4851361.1"/>
    </source>
</evidence>
<dbReference type="InterPro" id="IPR056555">
    <property type="entry name" value="NFD4_C"/>
</dbReference>
<feature type="transmembrane region" description="Helical" evidence="6">
    <location>
        <begin position="2761"/>
        <end position="2779"/>
    </location>
</feature>
<feature type="transmembrane region" description="Helical" evidence="6">
    <location>
        <begin position="1549"/>
        <end position="1568"/>
    </location>
</feature>
<name>A0A9Q0GNB2_9ROSI</name>
<dbReference type="EMBL" id="JAKUCV010000064">
    <property type="protein sequence ID" value="KAJ4851361.1"/>
    <property type="molecule type" value="Genomic_DNA"/>
</dbReference>
<feature type="transmembrane region" description="Helical" evidence="6">
    <location>
        <begin position="1819"/>
        <end position="1840"/>
    </location>
</feature>
<feature type="transmembrane region" description="Helical" evidence="6">
    <location>
        <begin position="817"/>
        <end position="836"/>
    </location>
</feature>
<feature type="transmembrane region" description="Helical" evidence="6">
    <location>
        <begin position="1275"/>
        <end position="1294"/>
    </location>
</feature>
<comment type="caution">
    <text evidence="10">The sequence shown here is derived from an EMBL/GenBank/DDBJ whole genome shotgun (WGS) entry which is preliminary data.</text>
</comment>
<feature type="transmembrane region" description="Helical" evidence="6">
    <location>
        <begin position="363"/>
        <end position="383"/>
    </location>
</feature>
<feature type="compositionally biased region" description="Pro residues" evidence="5">
    <location>
        <begin position="3357"/>
        <end position="3383"/>
    </location>
</feature>
<feature type="transmembrane region" description="Helical" evidence="6">
    <location>
        <begin position="1482"/>
        <end position="1503"/>
    </location>
</feature>
<feature type="transmembrane region" description="Helical" evidence="6">
    <location>
        <begin position="2418"/>
        <end position="2440"/>
    </location>
</feature>
<feature type="non-terminal residue" evidence="10">
    <location>
        <position position="3506"/>
    </location>
</feature>
<dbReference type="InterPro" id="IPR036259">
    <property type="entry name" value="MFS_trans_sf"/>
</dbReference>
<feature type="transmembrane region" description="Helical" evidence="6">
    <location>
        <begin position="295"/>
        <end position="319"/>
    </location>
</feature>
<feature type="transmembrane region" description="Helical" evidence="6">
    <location>
        <begin position="2663"/>
        <end position="2684"/>
    </location>
</feature>
<feature type="transmembrane region" description="Helical" evidence="6">
    <location>
        <begin position="1369"/>
        <end position="1390"/>
    </location>
</feature>
<feature type="transmembrane region" description="Helical" evidence="6">
    <location>
        <begin position="2460"/>
        <end position="2482"/>
    </location>
</feature>
<feature type="domain" description="Nodulin-like" evidence="7">
    <location>
        <begin position="4"/>
        <end position="95"/>
    </location>
</feature>
<protein>
    <recommendedName>
        <fullName evidence="12">Nodulin-like domain-containing protein</fullName>
    </recommendedName>
</protein>
<evidence type="ECO:0000256" key="5">
    <source>
        <dbReference type="SAM" id="MobiDB-lite"/>
    </source>
</evidence>
<feature type="transmembrane region" description="Helical" evidence="6">
    <location>
        <begin position="331"/>
        <end position="351"/>
    </location>
</feature>
<feature type="transmembrane region" description="Helical" evidence="6">
    <location>
        <begin position="1064"/>
        <end position="1089"/>
    </location>
</feature>
<feature type="transmembrane region" description="Helical" evidence="6">
    <location>
        <begin position="2502"/>
        <end position="2519"/>
    </location>
</feature>
<feature type="transmembrane region" description="Helical" evidence="6">
    <location>
        <begin position="6"/>
        <end position="25"/>
    </location>
</feature>
<reference evidence="10" key="2">
    <citation type="journal article" date="2023" name="Plants (Basel)">
        <title>Annotation of the Turnera subulata (Passifloraceae) Draft Genome Reveals the S-Locus Evolved after the Divergence of Turneroideae from Passifloroideae in a Stepwise Manner.</title>
        <authorList>
            <person name="Henning P.M."/>
            <person name="Roalson E.H."/>
            <person name="Mir W."/>
            <person name="McCubbin A.G."/>
            <person name="Shore J.S."/>
        </authorList>
    </citation>
    <scope>NUCLEOTIDE SEQUENCE</scope>
    <source>
        <strain evidence="10">F60SS</strain>
    </source>
</reference>
<keyword evidence="4 6" id="KW-0472">Membrane</keyword>
<feature type="transmembrane region" description="Helical" evidence="6">
    <location>
        <begin position="2830"/>
        <end position="2848"/>
    </location>
</feature>
<feature type="domain" description="NFD4 C-terminal" evidence="9">
    <location>
        <begin position="2756"/>
        <end position="2958"/>
    </location>
</feature>